<sequence>MERGGGVITDILPKPQVQASQFQLHISYLLQKCKKGKPPKNRFALLQNDITGSEPTVKILDT</sequence>
<gene>
    <name evidence="1" type="ORF">S01H4_55725</name>
</gene>
<evidence type="ECO:0000313" key="1">
    <source>
        <dbReference type="EMBL" id="GAH08414.1"/>
    </source>
</evidence>
<accession>X1DTW1</accession>
<name>X1DTW1_9ZZZZ</name>
<reference evidence="1" key="1">
    <citation type="journal article" date="2014" name="Front. Microbiol.">
        <title>High frequency of phylogenetically diverse reductive dehalogenase-homologous genes in deep subseafloor sedimentary metagenomes.</title>
        <authorList>
            <person name="Kawai M."/>
            <person name="Futagami T."/>
            <person name="Toyoda A."/>
            <person name="Takaki Y."/>
            <person name="Nishi S."/>
            <person name="Hori S."/>
            <person name="Arai W."/>
            <person name="Tsubouchi T."/>
            <person name="Morono Y."/>
            <person name="Uchiyama I."/>
            <person name="Ito T."/>
            <person name="Fujiyama A."/>
            <person name="Inagaki F."/>
            <person name="Takami H."/>
        </authorList>
    </citation>
    <scope>NUCLEOTIDE SEQUENCE</scope>
    <source>
        <strain evidence="1">Expedition CK06-06</strain>
    </source>
</reference>
<proteinExistence type="predicted"/>
<comment type="caution">
    <text evidence="1">The sequence shown here is derived from an EMBL/GenBank/DDBJ whole genome shotgun (WGS) entry which is preliminary data.</text>
</comment>
<protein>
    <submittedName>
        <fullName evidence="1">Uncharacterized protein</fullName>
    </submittedName>
</protein>
<dbReference type="AlphaFoldDB" id="X1DTW1"/>
<organism evidence="1">
    <name type="scientific">marine sediment metagenome</name>
    <dbReference type="NCBI Taxonomy" id="412755"/>
    <lineage>
        <taxon>unclassified sequences</taxon>
        <taxon>metagenomes</taxon>
        <taxon>ecological metagenomes</taxon>
    </lineage>
</organism>
<dbReference type="EMBL" id="BART01032202">
    <property type="protein sequence ID" value="GAH08414.1"/>
    <property type="molecule type" value="Genomic_DNA"/>
</dbReference>